<dbReference type="InterPro" id="IPR001646">
    <property type="entry name" value="5peptide_repeat"/>
</dbReference>
<dbReference type="SUPFAM" id="SSF141571">
    <property type="entry name" value="Pentapeptide repeat-like"/>
    <property type="match status" value="1"/>
</dbReference>
<dbReference type="Pfam" id="PF00805">
    <property type="entry name" value="Pentapeptide"/>
    <property type="match status" value="2"/>
</dbReference>
<evidence type="ECO:0000313" key="2">
    <source>
        <dbReference type="EMBL" id="MWA04980.1"/>
    </source>
</evidence>
<keyword evidence="3" id="KW-1185">Reference proteome</keyword>
<evidence type="ECO:0000256" key="1">
    <source>
        <dbReference type="SAM" id="MobiDB-lite"/>
    </source>
</evidence>
<dbReference type="AlphaFoldDB" id="A0A6I4MJA2"/>
<dbReference type="EMBL" id="WBMS02000032">
    <property type="protein sequence ID" value="MWA04980.1"/>
    <property type="molecule type" value="Genomic_DNA"/>
</dbReference>
<sequence length="238" mass="24449">MCTAFHRLVLLCSSRRAGPGPPRRPAAPGTARADASRRDHGGGCDDSCFGAAAYTDEGKIPEAALHASLGCGNPLVVAELRPGETVLDLGSGGDADLGGANLIAARMRGADLSGAYLRKAQGRACDARDALLTGADLQASEFEDADLRNADLRGAVFGRAWLAGADLQGADLRACVFGGSPRTTGLLEVRMADTRLAGATGHVTGPVDVGATSPQLIDGDDLQRWFADHSAPEVEVST</sequence>
<dbReference type="Gene3D" id="2.160.20.80">
    <property type="entry name" value="E3 ubiquitin-protein ligase SopA"/>
    <property type="match status" value="1"/>
</dbReference>
<dbReference type="PANTHER" id="PTHR14136">
    <property type="entry name" value="BTB_POZ DOMAIN-CONTAINING PROTEIN KCTD9"/>
    <property type="match status" value="1"/>
</dbReference>
<evidence type="ECO:0008006" key="4">
    <source>
        <dbReference type="Google" id="ProtNLM"/>
    </source>
</evidence>
<proteinExistence type="predicted"/>
<dbReference type="Proteomes" id="UP000462055">
    <property type="component" value="Unassembled WGS sequence"/>
</dbReference>
<protein>
    <recommendedName>
        <fullName evidence="4">Pentapeptide repeat-containing protein</fullName>
    </recommendedName>
</protein>
<organism evidence="2 3">
    <name type="scientific">Actinomadura physcomitrii</name>
    <dbReference type="NCBI Taxonomy" id="2650748"/>
    <lineage>
        <taxon>Bacteria</taxon>
        <taxon>Bacillati</taxon>
        <taxon>Actinomycetota</taxon>
        <taxon>Actinomycetes</taxon>
        <taxon>Streptosporangiales</taxon>
        <taxon>Thermomonosporaceae</taxon>
        <taxon>Actinomadura</taxon>
    </lineage>
</organism>
<accession>A0A6I4MJA2</accession>
<name>A0A6I4MJA2_9ACTN</name>
<evidence type="ECO:0000313" key="3">
    <source>
        <dbReference type="Proteomes" id="UP000462055"/>
    </source>
</evidence>
<dbReference type="PANTHER" id="PTHR14136:SF17">
    <property type="entry name" value="BTB_POZ DOMAIN-CONTAINING PROTEIN KCTD9"/>
    <property type="match status" value="1"/>
</dbReference>
<gene>
    <name evidence="2" type="ORF">F8568_032365</name>
</gene>
<comment type="caution">
    <text evidence="2">The sequence shown here is derived from an EMBL/GenBank/DDBJ whole genome shotgun (WGS) entry which is preliminary data.</text>
</comment>
<reference evidence="2" key="1">
    <citation type="submission" date="2019-12" db="EMBL/GenBank/DDBJ databases">
        <title>Actinomadura physcomitrii sp. nov., a novel actinomycete isolated from moss [Physcomitrium sphaericum (Ludw) Fuernr].</title>
        <authorList>
            <person name="Zhuang X."/>
        </authorList>
    </citation>
    <scope>NUCLEOTIDE SEQUENCE [LARGE SCALE GENOMIC DNA]</scope>
    <source>
        <strain evidence="2">LD22</strain>
    </source>
</reference>
<feature type="region of interest" description="Disordered" evidence="1">
    <location>
        <begin position="16"/>
        <end position="40"/>
    </location>
</feature>
<dbReference type="InterPro" id="IPR051082">
    <property type="entry name" value="Pentapeptide-BTB/POZ_domain"/>
</dbReference>